<dbReference type="InterPro" id="IPR036388">
    <property type="entry name" value="WH-like_DNA-bd_sf"/>
</dbReference>
<gene>
    <name evidence="6" type="ORF">IAC96_13205</name>
</gene>
<dbReference type="PANTHER" id="PTHR30126:SF40">
    <property type="entry name" value="HTH-TYPE TRANSCRIPTIONAL REGULATOR GLTR"/>
    <property type="match status" value="1"/>
</dbReference>
<keyword evidence="2" id="KW-0805">Transcription regulation</keyword>
<dbReference type="GO" id="GO:0003700">
    <property type="term" value="F:DNA-binding transcription factor activity"/>
    <property type="evidence" value="ECO:0007669"/>
    <property type="project" value="InterPro"/>
</dbReference>
<dbReference type="Gene3D" id="3.40.190.290">
    <property type="match status" value="1"/>
</dbReference>
<evidence type="ECO:0000256" key="4">
    <source>
        <dbReference type="ARBA" id="ARBA00023163"/>
    </source>
</evidence>
<evidence type="ECO:0000313" key="7">
    <source>
        <dbReference type="Proteomes" id="UP000824201"/>
    </source>
</evidence>
<evidence type="ECO:0000256" key="1">
    <source>
        <dbReference type="ARBA" id="ARBA00009437"/>
    </source>
</evidence>
<accession>A0A9D1JE56</accession>
<dbReference type="AlphaFoldDB" id="A0A9D1JE56"/>
<name>A0A9D1JE56_9FIRM</name>
<evidence type="ECO:0000259" key="5">
    <source>
        <dbReference type="PROSITE" id="PS50931"/>
    </source>
</evidence>
<sequence length="300" mass="34522">MDIKNLKTFIHVAELGSFTKAAQKLNFSQSTISFQIKQLESELDSQLFERINHTVVLTEKGRSVLKYAHQMDQMTQELKNTIQEKQTIAGDVQLAMADSLCDSLLKENFSVFREQYPGITLKIITAGTEEMFRLINYNQVDAILTLDNHIYDTKYIIVKEEKIRMHFVAGIHSPLHQINPISVDELVRQPFILTEKGMSYRRLMDEKLAAMSLEVKPFLEIGSTNLICSLIEQGMGISFLPDYVTAPKVKAGKLFYLNVADFEIEVWKQLLYHRDKWVSPQMESVLQYCSDQAFSHNTKE</sequence>
<evidence type="ECO:0000313" key="6">
    <source>
        <dbReference type="EMBL" id="HIR89897.1"/>
    </source>
</evidence>
<evidence type="ECO:0000256" key="2">
    <source>
        <dbReference type="ARBA" id="ARBA00023015"/>
    </source>
</evidence>
<organism evidence="6 7">
    <name type="scientific">Candidatus Fimimorpha faecalis</name>
    <dbReference type="NCBI Taxonomy" id="2840824"/>
    <lineage>
        <taxon>Bacteria</taxon>
        <taxon>Bacillati</taxon>
        <taxon>Bacillota</taxon>
        <taxon>Clostridia</taxon>
        <taxon>Eubacteriales</taxon>
        <taxon>Candidatus Fimimorpha</taxon>
    </lineage>
</organism>
<dbReference type="GO" id="GO:0000976">
    <property type="term" value="F:transcription cis-regulatory region binding"/>
    <property type="evidence" value="ECO:0007669"/>
    <property type="project" value="TreeGrafter"/>
</dbReference>
<dbReference type="PROSITE" id="PS50931">
    <property type="entry name" value="HTH_LYSR"/>
    <property type="match status" value="1"/>
</dbReference>
<comment type="similarity">
    <text evidence="1">Belongs to the LysR transcriptional regulatory family.</text>
</comment>
<reference evidence="6" key="1">
    <citation type="submission" date="2020-10" db="EMBL/GenBank/DDBJ databases">
        <authorList>
            <person name="Gilroy R."/>
        </authorList>
    </citation>
    <scope>NUCLEOTIDE SEQUENCE</scope>
    <source>
        <strain evidence="6">ChiW13-3771</strain>
    </source>
</reference>
<dbReference type="Gene3D" id="1.10.10.10">
    <property type="entry name" value="Winged helix-like DNA-binding domain superfamily/Winged helix DNA-binding domain"/>
    <property type="match status" value="1"/>
</dbReference>
<reference evidence="6" key="2">
    <citation type="journal article" date="2021" name="PeerJ">
        <title>Extensive microbial diversity within the chicken gut microbiome revealed by metagenomics and culture.</title>
        <authorList>
            <person name="Gilroy R."/>
            <person name="Ravi A."/>
            <person name="Getino M."/>
            <person name="Pursley I."/>
            <person name="Horton D.L."/>
            <person name="Alikhan N.F."/>
            <person name="Baker D."/>
            <person name="Gharbi K."/>
            <person name="Hall N."/>
            <person name="Watson M."/>
            <person name="Adriaenssens E.M."/>
            <person name="Foster-Nyarko E."/>
            <person name="Jarju S."/>
            <person name="Secka A."/>
            <person name="Antonio M."/>
            <person name="Oren A."/>
            <person name="Chaudhuri R.R."/>
            <person name="La Ragione R."/>
            <person name="Hildebrand F."/>
            <person name="Pallen M.J."/>
        </authorList>
    </citation>
    <scope>NUCLEOTIDE SEQUENCE</scope>
    <source>
        <strain evidence="6">ChiW13-3771</strain>
    </source>
</reference>
<dbReference type="SUPFAM" id="SSF46785">
    <property type="entry name" value="Winged helix' DNA-binding domain"/>
    <property type="match status" value="1"/>
</dbReference>
<dbReference type="Pfam" id="PF03466">
    <property type="entry name" value="LysR_substrate"/>
    <property type="match status" value="1"/>
</dbReference>
<dbReference type="Proteomes" id="UP000824201">
    <property type="component" value="Unassembled WGS sequence"/>
</dbReference>
<dbReference type="InterPro" id="IPR036390">
    <property type="entry name" value="WH_DNA-bd_sf"/>
</dbReference>
<dbReference type="PANTHER" id="PTHR30126">
    <property type="entry name" value="HTH-TYPE TRANSCRIPTIONAL REGULATOR"/>
    <property type="match status" value="1"/>
</dbReference>
<dbReference type="EMBL" id="DVHN01000188">
    <property type="protein sequence ID" value="HIR89897.1"/>
    <property type="molecule type" value="Genomic_DNA"/>
</dbReference>
<dbReference type="PRINTS" id="PR00039">
    <property type="entry name" value="HTHLYSR"/>
</dbReference>
<comment type="caution">
    <text evidence="6">The sequence shown here is derived from an EMBL/GenBank/DDBJ whole genome shotgun (WGS) entry which is preliminary data.</text>
</comment>
<evidence type="ECO:0000256" key="3">
    <source>
        <dbReference type="ARBA" id="ARBA00023125"/>
    </source>
</evidence>
<dbReference type="InterPro" id="IPR005119">
    <property type="entry name" value="LysR_subst-bd"/>
</dbReference>
<keyword evidence="4" id="KW-0804">Transcription</keyword>
<keyword evidence="3" id="KW-0238">DNA-binding</keyword>
<proteinExistence type="inferred from homology"/>
<dbReference type="CDD" id="cd05466">
    <property type="entry name" value="PBP2_LTTR_substrate"/>
    <property type="match status" value="1"/>
</dbReference>
<protein>
    <submittedName>
        <fullName evidence="6">LysR family transcriptional regulator</fullName>
    </submittedName>
</protein>
<dbReference type="InterPro" id="IPR000847">
    <property type="entry name" value="LysR_HTH_N"/>
</dbReference>
<dbReference type="SUPFAM" id="SSF53850">
    <property type="entry name" value="Periplasmic binding protein-like II"/>
    <property type="match status" value="1"/>
</dbReference>
<dbReference type="Pfam" id="PF00126">
    <property type="entry name" value="HTH_1"/>
    <property type="match status" value="1"/>
</dbReference>
<dbReference type="FunFam" id="1.10.10.10:FF:000001">
    <property type="entry name" value="LysR family transcriptional regulator"/>
    <property type="match status" value="1"/>
</dbReference>
<feature type="domain" description="HTH lysR-type" evidence="5">
    <location>
        <begin position="1"/>
        <end position="58"/>
    </location>
</feature>